<accession>A0A437Q6Z1</accession>
<evidence type="ECO:0000313" key="13">
    <source>
        <dbReference type="EMBL" id="RVU30291.1"/>
    </source>
</evidence>
<evidence type="ECO:0000256" key="4">
    <source>
        <dbReference type="ARBA" id="ARBA00016461"/>
    </source>
</evidence>
<keyword evidence="8 12" id="KW-0812">Transmembrane</keyword>
<dbReference type="InterPro" id="IPR007078">
    <property type="entry name" value="Haem_export_protD_CcmD"/>
</dbReference>
<keyword evidence="6 12" id="KW-1003">Cell membrane</keyword>
<comment type="caution">
    <text evidence="13">The sequence shown here is derived from an EMBL/GenBank/DDBJ whole genome shotgun (WGS) entry which is preliminary data.</text>
</comment>
<evidence type="ECO:0000256" key="6">
    <source>
        <dbReference type="ARBA" id="ARBA00022475"/>
    </source>
</evidence>
<evidence type="ECO:0000313" key="14">
    <source>
        <dbReference type="Proteomes" id="UP000282818"/>
    </source>
</evidence>
<evidence type="ECO:0000256" key="5">
    <source>
        <dbReference type="ARBA" id="ARBA00022448"/>
    </source>
</evidence>
<keyword evidence="14" id="KW-1185">Reference proteome</keyword>
<name>A0A437Q6Z1_9GAMM</name>
<dbReference type="NCBIfam" id="TIGR03141">
    <property type="entry name" value="cytochro_ccmD"/>
    <property type="match status" value="1"/>
</dbReference>
<evidence type="ECO:0000256" key="11">
    <source>
        <dbReference type="ARBA" id="ARBA00023136"/>
    </source>
</evidence>
<evidence type="ECO:0000256" key="1">
    <source>
        <dbReference type="ARBA" id="ARBA00002442"/>
    </source>
</evidence>
<evidence type="ECO:0000256" key="10">
    <source>
        <dbReference type="ARBA" id="ARBA00022989"/>
    </source>
</evidence>
<keyword evidence="10 12" id="KW-1133">Transmembrane helix</keyword>
<dbReference type="Proteomes" id="UP000282818">
    <property type="component" value="Unassembled WGS sequence"/>
</dbReference>
<dbReference type="GO" id="GO:1903607">
    <property type="term" value="P:cytochrome c biosynthetic process"/>
    <property type="evidence" value="ECO:0007669"/>
    <property type="project" value="TreeGrafter"/>
</dbReference>
<evidence type="ECO:0000256" key="12">
    <source>
        <dbReference type="RuleBase" id="RU363101"/>
    </source>
</evidence>
<dbReference type="GO" id="GO:0005886">
    <property type="term" value="C:plasma membrane"/>
    <property type="evidence" value="ECO:0007669"/>
    <property type="project" value="UniProtKB-SubCell"/>
</dbReference>
<dbReference type="EMBL" id="SACQ01000005">
    <property type="protein sequence ID" value="RVU30291.1"/>
    <property type="molecule type" value="Genomic_DNA"/>
</dbReference>
<evidence type="ECO:0000256" key="2">
    <source>
        <dbReference type="ARBA" id="ARBA00004377"/>
    </source>
</evidence>
<gene>
    <name evidence="13" type="primary">ccmD</name>
    <name evidence="13" type="ORF">EOE65_11640</name>
</gene>
<evidence type="ECO:0000256" key="8">
    <source>
        <dbReference type="ARBA" id="ARBA00022692"/>
    </source>
</evidence>
<reference evidence="13 14" key="1">
    <citation type="submission" date="2019-01" db="EMBL/GenBank/DDBJ databases">
        <authorList>
            <person name="Chen W.-M."/>
        </authorList>
    </citation>
    <scope>NUCLEOTIDE SEQUENCE [LARGE SCALE GENOMIC DNA]</scope>
    <source>
        <strain evidence="13 14">HPM-16</strain>
    </source>
</reference>
<protein>
    <recommendedName>
        <fullName evidence="4 12">Heme exporter protein D</fullName>
    </recommendedName>
</protein>
<sequence>MQFETLADFFNMGGHGIYVWLSYALGLLLFAGNLLLPAKARKDLLKTLARRIRRENDTK</sequence>
<keyword evidence="9 12" id="KW-0201">Cytochrome c-type biogenesis</keyword>
<evidence type="ECO:0000256" key="9">
    <source>
        <dbReference type="ARBA" id="ARBA00022748"/>
    </source>
</evidence>
<evidence type="ECO:0000256" key="3">
    <source>
        <dbReference type="ARBA" id="ARBA00008741"/>
    </source>
</evidence>
<keyword evidence="11 12" id="KW-0472">Membrane</keyword>
<proteinExistence type="inferred from homology"/>
<comment type="similarity">
    <text evidence="3 12">Belongs to the CcmD/CycX/HelD family.</text>
</comment>
<dbReference type="PANTHER" id="PTHR37531">
    <property type="entry name" value="HEME EXPORTER PROTEIN D"/>
    <property type="match status" value="1"/>
</dbReference>
<dbReference type="GO" id="GO:0015886">
    <property type="term" value="P:heme transport"/>
    <property type="evidence" value="ECO:0007669"/>
    <property type="project" value="InterPro"/>
</dbReference>
<keyword evidence="7 12" id="KW-0997">Cell inner membrane</keyword>
<dbReference type="GO" id="GO:0017004">
    <property type="term" value="P:cytochrome complex assembly"/>
    <property type="evidence" value="ECO:0007669"/>
    <property type="project" value="UniProtKB-KW"/>
</dbReference>
<keyword evidence="5 12" id="KW-0813">Transport</keyword>
<dbReference type="PANTHER" id="PTHR37531:SF1">
    <property type="entry name" value="HEME EXPORTER PROTEIN D"/>
    <property type="match status" value="1"/>
</dbReference>
<comment type="function">
    <text evidence="1 12">Required for the export of heme to the periplasm for the biogenesis of c-type cytochromes.</text>
</comment>
<dbReference type="InterPro" id="IPR052075">
    <property type="entry name" value="Heme_exporter_D"/>
</dbReference>
<comment type="subcellular location">
    <subcellularLocation>
        <location evidence="2 12">Cell inner membrane</location>
        <topology evidence="2 12">Single-pass membrane protein</topology>
    </subcellularLocation>
</comment>
<dbReference type="AlphaFoldDB" id="A0A437Q6Z1"/>
<evidence type="ECO:0000256" key="7">
    <source>
        <dbReference type="ARBA" id="ARBA00022519"/>
    </source>
</evidence>
<feature type="transmembrane region" description="Helical" evidence="12">
    <location>
        <begin position="17"/>
        <end position="36"/>
    </location>
</feature>
<organism evidence="13 14">
    <name type="scientific">Neptunomonas marina</name>
    <dbReference type="NCBI Taxonomy" id="1815562"/>
    <lineage>
        <taxon>Bacteria</taxon>
        <taxon>Pseudomonadati</taxon>
        <taxon>Pseudomonadota</taxon>
        <taxon>Gammaproteobacteria</taxon>
        <taxon>Oceanospirillales</taxon>
        <taxon>Oceanospirillaceae</taxon>
        <taxon>Neptunomonas</taxon>
    </lineage>
</organism>
<dbReference type="Pfam" id="PF04995">
    <property type="entry name" value="CcmD"/>
    <property type="match status" value="1"/>
</dbReference>